<accession>A0AAD8R0D9</accession>
<dbReference type="AlphaFoldDB" id="A0AAD8R0D9"/>
<evidence type="ECO:0000259" key="2">
    <source>
        <dbReference type="Pfam" id="PF03732"/>
    </source>
</evidence>
<feature type="compositionally biased region" description="Polar residues" evidence="1">
    <location>
        <begin position="13"/>
        <end position="27"/>
    </location>
</feature>
<dbReference type="PANTHER" id="PTHR33223">
    <property type="entry name" value="CCHC-TYPE DOMAIN-CONTAINING PROTEIN"/>
    <property type="match status" value="1"/>
</dbReference>
<reference evidence="3" key="1">
    <citation type="submission" date="2023-07" db="EMBL/GenBank/DDBJ databases">
        <title>A chromosome-level genome assembly of Lolium multiflorum.</title>
        <authorList>
            <person name="Chen Y."/>
            <person name="Copetti D."/>
            <person name="Kolliker R."/>
            <person name="Studer B."/>
        </authorList>
    </citation>
    <scope>NUCLEOTIDE SEQUENCE</scope>
    <source>
        <strain evidence="3">02402/16</strain>
        <tissue evidence="3">Leaf</tissue>
    </source>
</reference>
<keyword evidence="4" id="KW-1185">Reference proteome</keyword>
<protein>
    <recommendedName>
        <fullName evidence="2">Retrotransposon gag domain-containing protein</fullName>
    </recommendedName>
</protein>
<organism evidence="3 4">
    <name type="scientific">Lolium multiflorum</name>
    <name type="common">Italian ryegrass</name>
    <name type="synonym">Lolium perenne subsp. multiflorum</name>
    <dbReference type="NCBI Taxonomy" id="4521"/>
    <lineage>
        <taxon>Eukaryota</taxon>
        <taxon>Viridiplantae</taxon>
        <taxon>Streptophyta</taxon>
        <taxon>Embryophyta</taxon>
        <taxon>Tracheophyta</taxon>
        <taxon>Spermatophyta</taxon>
        <taxon>Magnoliopsida</taxon>
        <taxon>Liliopsida</taxon>
        <taxon>Poales</taxon>
        <taxon>Poaceae</taxon>
        <taxon>BOP clade</taxon>
        <taxon>Pooideae</taxon>
        <taxon>Poodae</taxon>
        <taxon>Poeae</taxon>
        <taxon>Poeae Chloroplast Group 2 (Poeae type)</taxon>
        <taxon>Loliodinae</taxon>
        <taxon>Loliinae</taxon>
        <taxon>Lolium</taxon>
    </lineage>
</organism>
<dbReference type="PANTHER" id="PTHR33223:SF11">
    <property type="entry name" value="ELEMENT PROTEIN, PUTATIVE-RELATED"/>
    <property type="match status" value="1"/>
</dbReference>
<evidence type="ECO:0000313" key="3">
    <source>
        <dbReference type="EMBL" id="KAK1611501.1"/>
    </source>
</evidence>
<feature type="compositionally biased region" description="Polar residues" evidence="1">
    <location>
        <begin position="46"/>
        <end position="55"/>
    </location>
</feature>
<feature type="region of interest" description="Disordered" evidence="1">
    <location>
        <begin position="1"/>
        <end position="55"/>
    </location>
</feature>
<dbReference type="InterPro" id="IPR005162">
    <property type="entry name" value="Retrotrans_gag_dom"/>
</dbReference>
<evidence type="ECO:0000313" key="4">
    <source>
        <dbReference type="Proteomes" id="UP001231189"/>
    </source>
</evidence>
<feature type="domain" description="Retrotransposon gag" evidence="2">
    <location>
        <begin position="216"/>
        <end position="309"/>
    </location>
</feature>
<dbReference type="EMBL" id="JAUUTY010000007">
    <property type="protein sequence ID" value="KAK1611501.1"/>
    <property type="molecule type" value="Genomic_DNA"/>
</dbReference>
<feature type="compositionally biased region" description="Polar residues" evidence="1">
    <location>
        <begin position="85"/>
        <end position="97"/>
    </location>
</feature>
<gene>
    <name evidence="3" type="ORF">QYE76_035174</name>
</gene>
<evidence type="ECO:0000256" key="1">
    <source>
        <dbReference type="SAM" id="MobiDB-lite"/>
    </source>
</evidence>
<sequence length="557" mass="61856">MGKPRDTKIAILPSTTRKGTTLSTSAALDSPSVIDKLVSPPHASHAGTSAESENSHNIDNVSAVLDDSGSLGSFLDATIAKSRQIENTETPNATTPVKSPELDYSSDDLDEDYVELDDDFIEKCNATTDARKIKKLLAEHAVRYKPSPDPKFATSPINIRDKDYDFSLDLSHIAIVEKTPFCGTEKESAVEHLTELSTLSGVFSDDVKMRTYFVAKIFPFSLKDDAKTWYNNLPPGSIKSPTDLRDVFFRKYFPASAQHAALQRIYNFDQEDGEKLPEAWARFCSLIRAQPDHDLEKHDLLDIFYSGLTIESRAYLDSCAGCVFRKRTPEDAEELLAKIGRNHDDWSTPEPTPTPIVKKRGMIKLNDEDMREAKKSLKEKGIKPEDVKNLPPIEDICETIPPSSMIEFLFSAVFGFRNPSNEIFSELDEINAQVPILPGSIQNTREPPEEGPGGPQMIGWRGQGWARATLWCGRPFDPPAPPLRLYKAPASKTLTEEATIREKFQSRRHREAKIWGTGVSVPAPCRSGEVPPEGFSIDTAAISTAIFITAAAPMRRE</sequence>
<proteinExistence type="predicted"/>
<comment type="caution">
    <text evidence="3">The sequence shown here is derived from an EMBL/GenBank/DDBJ whole genome shotgun (WGS) entry which is preliminary data.</text>
</comment>
<dbReference type="Proteomes" id="UP001231189">
    <property type="component" value="Unassembled WGS sequence"/>
</dbReference>
<feature type="region of interest" description="Disordered" evidence="1">
    <location>
        <begin position="83"/>
        <end position="106"/>
    </location>
</feature>
<name>A0AAD8R0D9_LOLMU</name>
<dbReference type="Pfam" id="PF03732">
    <property type="entry name" value="Retrotrans_gag"/>
    <property type="match status" value="1"/>
</dbReference>